<comment type="caution">
    <text evidence="1">The sequence shown here is derived from an EMBL/GenBank/DDBJ whole genome shotgun (WGS) entry which is preliminary data.</text>
</comment>
<organism evidence="1 2">
    <name type="scientific">Ridgeia piscesae</name>
    <name type="common">Tubeworm</name>
    <dbReference type="NCBI Taxonomy" id="27915"/>
    <lineage>
        <taxon>Eukaryota</taxon>
        <taxon>Metazoa</taxon>
        <taxon>Spiralia</taxon>
        <taxon>Lophotrochozoa</taxon>
        <taxon>Annelida</taxon>
        <taxon>Polychaeta</taxon>
        <taxon>Sedentaria</taxon>
        <taxon>Canalipalpata</taxon>
        <taxon>Sabellida</taxon>
        <taxon>Siboglinidae</taxon>
        <taxon>Ridgeia</taxon>
    </lineage>
</organism>
<dbReference type="Proteomes" id="UP001209878">
    <property type="component" value="Unassembled WGS sequence"/>
</dbReference>
<sequence length="102" mass="11599">MCNFVDIEARPDYTSGRCMYSCGPAAISTLNLFVPSCPLNGLVDYITCEIVNLMIIISITYAYTHDYVTLAMVRHLHYTSKAQRSPFICWPMPLSQGIHFER</sequence>
<reference evidence="1" key="1">
    <citation type="journal article" date="2023" name="Mol. Biol. Evol.">
        <title>Third-Generation Sequencing Reveals the Adaptive Role of the Epigenome in Three Deep-Sea Polychaetes.</title>
        <authorList>
            <person name="Perez M."/>
            <person name="Aroh O."/>
            <person name="Sun Y."/>
            <person name="Lan Y."/>
            <person name="Juniper S.K."/>
            <person name="Young C.R."/>
            <person name="Angers B."/>
            <person name="Qian P.Y."/>
        </authorList>
    </citation>
    <scope>NUCLEOTIDE SEQUENCE</scope>
    <source>
        <strain evidence="1">R07B-5</strain>
    </source>
</reference>
<dbReference type="AlphaFoldDB" id="A0AAD9NZV1"/>
<accession>A0AAD9NZV1</accession>
<name>A0AAD9NZV1_RIDPI</name>
<protein>
    <submittedName>
        <fullName evidence="1">Uncharacterized protein</fullName>
    </submittedName>
</protein>
<evidence type="ECO:0000313" key="2">
    <source>
        <dbReference type="Proteomes" id="UP001209878"/>
    </source>
</evidence>
<proteinExistence type="predicted"/>
<evidence type="ECO:0000313" key="1">
    <source>
        <dbReference type="EMBL" id="KAK2185548.1"/>
    </source>
</evidence>
<keyword evidence="2" id="KW-1185">Reference proteome</keyword>
<dbReference type="EMBL" id="JAODUO010000230">
    <property type="protein sequence ID" value="KAK2185548.1"/>
    <property type="molecule type" value="Genomic_DNA"/>
</dbReference>
<gene>
    <name evidence="1" type="ORF">NP493_228g00039</name>
</gene>